<evidence type="ECO:0000256" key="2">
    <source>
        <dbReference type="ARBA" id="ARBA00022723"/>
    </source>
</evidence>
<dbReference type="InterPro" id="IPR009056">
    <property type="entry name" value="Cyt_c-like_dom"/>
</dbReference>
<keyword evidence="3 4" id="KW-0408">Iron</keyword>
<keyword evidence="2 4" id="KW-0479">Metal-binding</keyword>
<feature type="domain" description="Cytochrome c" evidence="5">
    <location>
        <begin position="48"/>
        <end position="123"/>
    </location>
</feature>
<organism evidence="6 7">
    <name type="scientific">Chryseobacterium arthrosphaerae</name>
    <dbReference type="NCBI Taxonomy" id="651561"/>
    <lineage>
        <taxon>Bacteria</taxon>
        <taxon>Pseudomonadati</taxon>
        <taxon>Bacteroidota</taxon>
        <taxon>Flavobacteriia</taxon>
        <taxon>Flavobacteriales</taxon>
        <taxon>Weeksellaceae</taxon>
        <taxon>Chryseobacterium group</taxon>
        <taxon>Chryseobacterium</taxon>
    </lineage>
</organism>
<dbReference type="GO" id="GO:0020037">
    <property type="term" value="F:heme binding"/>
    <property type="evidence" value="ECO:0007669"/>
    <property type="project" value="InterPro"/>
</dbReference>
<evidence type="ECO:0000256" key="1">
    <source>
        <dbReference type="ARBA" id="ARBA00022617"/>
    </source>
</evidence>
<evidence type="ECO:0000259" key="5">
    <source>
        <dbReference type="PROSITE" id="PS51007"/>
    </source>
</evidence>
<reference evidence="6 7" key="1">
    <citation type="submission" date="2018-12" db="EMBL/GenBank/DDBJ databases">
        <title>Draft Genome Sequence of Chryseobacterium arthrosphaerae strain ED882-96 Isolated from the Blood of a Patient with Liver Cirrhosis in Taiwan.</title>
        <authorList>
            <person name="Lin J.-N."/>
            <person name="Lai C.-H."/>
            <person name="Yang C.-H."/>
            <person name="Huang Y.-H."/>
        </authorList>
    </citation>
    <scope>NUCLEOTIDE SEQUENCE [LARGE SCALE GENOMIC DNA]</scope>
    <source>
        <strain evidence="6 7">ED882-96</strain>
    </source>
</reference>
<dbReference type="EMBL" id="RYFC01000001">
    <property type="protein sequence ID" value="RTZ49943.1"/>
    <property type="molecule type" value="Genomic_DNA"/>
</dbReference>
<comment type="caution">
    <text evidence="6">The sequence shown here is derived from an EMBL/GenBank/DDBJ whole genome shotgun (WGS) entry which is preliminary data.</text>
</comment>
<name>A0A432E0E9_9FLAO</name>
<accession>A0A432E0E9</accession>
<dbReference type="AlphaFoldDB" id="A0A432E0E9"/>
<proteinExistence type="predicted"/>
<dbReference type="PROSITE" id="PS51007">
    <property type="entry name" value="CYTC"/>
    <property type="match status" value="1"/>
</dbReference>
<keyword evidence="1 4" id="KW-0349">Heme</keyword>
<gene>
    <name evidence="6" type="ORF">EJ377_07380</name>
</gene>
<dbReference type="InterPro" id="IPR036909">
    <property type="entry name" value="Cyt_c-like_dom_sf"/>
</dbReference>
<dbReference type="SUPFAM" id="SSF46626">
    <property type="entry name" value="Cytochrome c"/>
    <property type="match status" value="1"/>
</dbReference>
<dbReference type="Proteomes" id="UP000276953">
    <property type="component" value="Unassembled WGS sequence"/>
</dbReference>
<dbReference type="GO" id="GO:0046872">
    <property type="term" value="F:metal ion binding"/>
    <property type="evidence" value="ECO:0007669"/>
    <property type="project" value="UniProtKB-KW"/>
</dbReference>
<evidence type="ECO:0000256" key="3">
    <source>
        <dbReference type="ARBA" id="ARBA00023004"/>
    </source>
</evidence>
<dbReference type="GO" id="GO:0009055">
    <property type="term" value="F:electron transfer activity"/>
    <property type="evidence" value="ECO:0007669"/>
    <property type="project" value="InterPro"/>
</dbReference>
<evidence type="ECO:0000256" key="4">
    <source>
        <dbReference type="PROSITE-ProRule" id="PRU00433"/>
    </source>
</evidence>
<evidence type="ECO:0000313" key="7">
    <source>
        <dbReference type="Proteomes" id="UP000276953"/>
    </source>
</evidence>
<protein>
    <recommendedName>
        <fullName evidence="5">Cytochrome c domain-containing protein</fullName>
    </recommendedName>
</protein>
<sequence>MGLIFIESFNMKKLVYLLSLSSMIILNSCDSRTYEEISDNTPIVLPVKYTADIKPIIDNNCIGCHSTDGFIKPLATYDQVKANIDGILDRIQRPNGDPEKMPKGGSLSATQINTFIKWKADGLVKIKNI</sequence>
<evidence type="ECO:0000313" key="6">
    <source>
        <dbReference type="EMBL" id="RTZ49943.1"/>
    </source>
</evidence>